<proteinExistence type="predicted"/>
<dbReference type="HOGENOM" id="CLU_1178927_0_0_9"/>
<reference evidence="1 2" key="1">
    <citation type="submission" date="2011-08" db="EMBL/GenBank/DDBJ databases">
        <title>The Genome Sequence of Clostridium hathewayi WAL-18680.</title>
        <authorList>
            <consortium name="The Broad Institute Genome Sequencing Platform"/>
            <person name="Earl A."/>
            <person name="Ward D."/>
            <person name="Feldgarden M."/>
            <person name="Gevers D."/>
            <person name="Finegold S.M."/>
            <person name="Summanen P.H."/>
            <person name="Molitoris D.R."/>
            <person name="Song M."/>
            <person name="Daigneault M."/>
            <person name="Allen-Vercoe E."/>
            <person name="Young S.K."/>
            <person name="Zeng Q."/>
            <person name="Gargeya S."/>
            <person name="Fitzgerald M."/>
            <person name="Haas B."/>
            <person name="Abouelleil A."/>
            <person name="Alvarado L."/>
            <person name="Arachchi H.M."/>
            <person name="Berlin A."/>
            <person name="Brown A."/>
            <person name="Chapman S.B."/>
            <person name="Chen Z."/>
            <person name="Dunbar C."/>
            <person name="Freedman E."/>
            <person name="Gearin G."/>
            <person name="Gellesch M."/>
            <person name="Goldberg J."/>
            <person name="Griggs A."/>
            <person name="Gujja S."/>
            <person name="Heiman D."/>
            <person name="Howarth C."/>
            <person name="Larson L."/>
            <person name="Lui A."/>
            <person name="MacDonald P.J.P."/>
            <person name="Montmayeur A."/>
            <person name="Murphy C."/>
            <person name="Neiman D."/>
            <person name="Pearson M."/>
            <person name="Priest M."/>
            <person name="Roberts A."/>
            <person name="Saif S."/>
            <person name="Shea T."/>
            <person name="Shenoy N."/>
            <person name="Sisk P."/>
            <person name="Stolte C."/>
            <person name="Sykes S."/>
            <person name="Wortman J."/>
            <person name="Nusbaum C."/>
            <person name="Birren B."/>
        </authorList>
    </citation>
    <scope>NUCLEOTIDE SEQUENCE [LARGE SCALE GENOMIC DNA]</scope>
    <source>
        <strain evidence="1 2">WAL-18680</strain>
    </source>
</reference>
<dbReference type="Proteomes" id="UP000005384">
    <property type="component" value="Unassembled WGS sequence"/>
</dbReference>
<dbReference type="SUPFAM" id="SSF53649">
    <property type="entry name" value="Alkaline phosphatase-like"/>
    <property type="match status" value="1"/>
</dbReference>
<evidence type="ECO:0000313" key="2">
    <source>
        <dbReference type="Proteomes" id="UP000005384"/>
    </source>
</evidence>
<gene>
    <name evidence="1" type="ORF">HMPREF9473_02361</name>
</gene>
<dbReference type="RefSeq" id="WP_006780341.1">
    <property type="nucleotide sequence ID" value="NZ_JH379027.1"/>
</dbReference>
<sequence length="235" mass="28103">MNIVFILSDALRHDYIEHMPYLKKMSEENIYYENVKPGIGFCEISEYITGIDSIENGNLFQLTFNRKFGKKKFKLLTYINEFFNHIPRIRRYTQKLITKILEKKDCFIDRDILRVRYNIPINLLSYFEPTESRYQYDSEQFFPNTNLLLQIKALGKTYDIDDFVKHNKIKGTDEERLKRLNAKIKNKELSDFTLLYIGKGEFAHMTGTSDSKFHNRLAEYDDMLKNTKFVIKRKL</sequence>
<comment type="caution">
    <text evidence="1">The sequence shown here is derived from an EMBL/GenBank/DDBJ whole genome shotgun (WGS) entry which is preliminary data.</text>
</comment>
<keyword evidence="2" id="KW-1185">Reference proteome</keyword>
<evidence type="ECO:0000313" key="1">
    <source>
        <dbReference type="EMBL" id="EHI59681.1"/>
    </source>
</evidence>
<dbReference type="InterPro" id="IPR017850">
    <property type="entry name" value="Alkaline_phosphatase_core_sf"/>
</dbReference>
<protein>
    <recommendedName>
        <fullName evidence="3">Sulfatase N-terminal domain-containing protein</fullName>
    </recommendedName>
</protein>
<accession>G5IFT3</accession>
<evidence type="ECO:0008006" key="3">
    <source>
        <dbReference type="Google" id="ProtNLM"/>
    </source>
</evidence>
<dbReference type="Gene3D" id="3.40.720.10">
    <property type="entry name" value="Alkaline Phosphatase, subunit A"/>
    <property type="match status" value="1"/>
</dbReference>
<name>G5IFT3_9FIRM</name>
<dbReference type="AlphaFoldDB" id="G5IFT3"/>
<dbReference type="EMBL" id="ADLN01000049">
    <property type="protein sequence ID" value="EHI59681.1"/>
    <property type="molecule type" value="Genomic_DNA"/>
</dbReference>
<organism evidence="1 2">
    <name type="scientific">Hungatella hathewayi WAL-18680</name>
    <dbReference type="NCBI Taxonomy" id="742737"/>
    <lineage>
        <taxon>Bacteria</taxon>
        <taxon>Bacillati</taxon>
        <taxon>Bacillota</taxon>
        <taxon>Clostridia</taxon>
        <taxon>Lachnospirales</taxon>
        <taxon>Lachnospiraceae</taxon>
        <taxon>Hungatella</taxon>
    </lineage>
</organism>